<dbReference type="EMBL" id="JACKVK010000012">
    <property type="protein sequence ID" value="MCV7423487.1"/>
    <property type="molecule type" value="Genomic_DNA"/>
</dbReference>
<keyword evidence="4" id="KW-1185">Reference proteome</keyword>
<dbReference type="FunFam" id="3.40.50.720:FF:000084">
    <property type="entry name" value="Short-chain dehydrogenase reductase"/>
    <property type="match status" value="1"/>
</dbReference>
<dbReference type="PRINTS" id="PR00081">
    <property type="entry name" value="GDHRDH"/>
</dbReference>
<dbReference type="SUPFAM" id="SSF51735">
    <property type="entry name" value="NAD(P)-binding Rossmann-fold domains"/>
    <property type="match status" value="1"/>
</dbReference>
<dbReference type="GO" id="GO:0016616">
    <property type="term" value="F:oxidoreductase activity, acting on the CH-OH group of donors, NAD or NADP as acceptor"/>
    <property type="evidence" value="ECO:0007669"/>
    <property type="project" value="TreeGrafter"/>
</dbReference>
<dbReference type="PANTHER" id="PTHR42760:SF133">
    <property type="entry name" value="3-OXOACYL-[ACYL-CARRIER-PROTEIN] REDUCTASE"/>
    <property type="match status" value="1"/>
</dbReference>
<dbReference type="PROSITE" id="PS00061">
    <property type="entry name" value="ADH_SHORT"/>
    <property type="match status" value="1"/>
</dbReference>
<evidence type="ECO:0000256" key="2">
    <source>
        <dbReference type="ARBA" id="ARBA00023002"/>
    </source>
</evidence>
<dbReference type="PRINTS" id="PR00080">
    <property type="entry name" value="SDRFAMILY"/>
</dbReference>
<dbReference type="Pfam" id="PF13561">
    <property type="entry name" value="adh_short_C2"/>
    <property type="match status" value="1"/>
</dbReference>
<dbReference type="InterPro" id="IPR036291">
    <property type="entry name" value="NAD(P)-bd_dom_sf"/>
</dbReference>
<dbReference type="PANTHER" id="PTHR42760">
    <property type="entry name" value="SHORT-CHAIN DEHYDROGENASES/REDUCTASES FAMILY MEMBER"/>
    <property type="match status" value="1"/>
</dbReference>
<sequence>MASDTTVTGPFRLDGEIVLITGATGGLGSALTRAFGAAGATVVVHHLDDHDGADALVRELRVAGGRAMSVGGDVTDEPTVDAIFSRIAERLGPCTILVNNAGMMDRHRFVEMTLSDWNRTIGADLTGPMLMAQRFARQPGAHGSIVNVSSQLAFKGAHDFVSYSAAKAGVIGLTRALARELGPQIRVNAIAPGPVATPLVADLAQDPEWIRERTGGSVTKELATAEDIAPTVVFLAAPAARLMHGQTLHVNGGGVMA</sequence>
<dbReference type="AlphaFoldDB" id="A0A9X3C4E4"/>
<dbReference type="InterPro" id="IPR002347">
    <property type="entry name" value="SDR_fam"/>
</dbReference>
<comment type="caution">
    <text evidence="3">The sequence shown here is derived from an EMBL/GenBank/DDBJ whole genome shotgun (WGS) entry which is preliminary data.</text>
</comment>
<gene>
    <name evidence="3" type="ORF">H7K45_23305</name>
</gene>
<dbReference type="InterPro" id="IPR020904">
    <property type="entry name" value="Sc_DH/Rdtase_CS"/>
</dbReference>
<name>A0A9X3C4E4_9MYCO</name>
<reference evidence="3" key="1">
    <citation type="submission" date="2020-07" db="EMBL/GenBank/DDBJ databases">
        <authorList>
            <person name="Pettersson B.M.F."/>
            <person name="Behra P.R.K."/>
            <person name="Ramesh M."/>
            <person name="Das S."/>
            <person name="Dasgupta S."/>
            <person name="Kirsebom L.A."/>
        </authorList>
    </citation>
    <scope>NUCLEOTIDE SEQUENCE</scope>
    <source>
        <strain evidence="3">DSM 44838</strain>
    </source>
</reference>
<protein>
    <submittedName>
        <fullName evidence="3">SDR family oxidoreductase</fullName>
    </submittedName>
</protein>
<evidence type="ECO:0000256" key="1">
    <source>
        <dbReference type="ARBA" id="ARBA00006484"/>
    </source>
</evidence>
<dbReference type="RefSeq" id="WP_263998438.1">
    <property type="nucleotide sequence ID" value="NZ_JACKVK010000012.1"/>
</dbReference>
<dbReference type="Gene3D" id="3.40.50.720">
    <property type="entry name" value="NAD(P)-binding Rossmann-like Domain"/>
    <property type="match status" value="1"/>
</dbReference>
<organism evidence="3 4">
    <name type="scientific">Mycobacterium yunnanensis</name>
    <dbReference type="NCBI Taxonomy" id="368477"/>
    <lineage>
        <taxon>Bacteria</taxon>
        <taxon>Bacillati</taxon>
        <taxon>Actinomycetota</taxon>
        <taxon>Actinomycetes</taxon>
        <taxon>Mycobacteriales</taxon>
        <taxon>Mycobacteriaceae</taxon>
        <taxon>Mycobacterium</taxon>
    </lineage>
</organism>
<evidence type="ECO:0000313" key="3">
    <source>
        <dbReference type="EMBL" id="MCV7423487.1"/>
    </source>
</evidence>
<dbReference type="Proteomes" id="UP001141629">
    <property type="component" value="Unassembled WGS sequence"/>
</dbReference>
<evidence type="ECO:0000313" key="4">
    <source>
        <dbReference type="Proteomes" id="UP001141629"/>
    </source>
</evidence>
<proteinExistence type="inferred from homology"/>
<accession>A0A9X3C4E4</accession>
<comment type="similarity">
    <text evidence="1">Belongs to the short-chain dehydrogenases/reductases (SDR) family.</text>
</comment>
<keyword evidence="2" id="KW-0560">Oxidoreductase</keyword>
<reference evidence="3" key="2">
    <citation type="journal article" date="2022" name="BMC Genomics">
        <title>Comparative genome analysis of mycobacteria focusing on tRNA and non-coding RNA.</title>
        <authorList>
            <person name="Behra P.R.K."/>
            <person name="Pettersson B.M.F."/>
            <person name="Ramesh M."/>
            <person name="Das S."/>
            <person name="Dasgupta S."/>
            <person name="Kirsebom L.A."/>
        </authorList>
    </citation>
    <scope>NUCLEOTIDE SEQUENCE</scope>
    <source>
        <strain evidence="3">DSM 44838</strain>
    </source>
</reference>